<dbReference type="PANTHER" id="PTHR12526:SF608">
    <property type="entry name" value="PELF"/>
    <property type="match status" value="1"/>
</dbReference>
<dbReference type="SUPFAM" id="SSF53756">
    <property type="entry name" value="UDP-Glycosyltransferase/glycogen phosphorylase"/>
    <property type="match status" value="1"/>
</dbReference>
<feature type="domain" description="DUF3492" evidence="2">
    <location>
        <begin position="95"/>
        <end position="227"/>
    </location>
</feature>
<dbReference type="InterPro" id="IPR047691">
    <property type="entry name" value="PelF-like"/>
</dbReference>
<reference evidence="3" key="1">
    <citation type="journal article" date="2017" name="Nature">
        <title>Asgard archaea illuminate the origin of eukaryotic cellular complexity.</title>
        <authorList>
            <person name="Zaremba-Niedzwiedzka K."/>
            <person name="Caceres E.F."/>
            <person name="Saw J.H."/>
            <person name="Backstrom D."/>
            <person name="Juzokaite L."/>
            <person name="Vancaester E."/>
            <person name="Seitz K.W."/>
            <person name="Anantharaman K."/>
            <person name="Starnawski P."/>
            <person name="Kjeldsen K.U."/>
            <person name="Scott M.B."/>
            <person name="Nunoura T."/>
            <person name="Banfield J.F."/>
            <person name="Schramm A."/>
            <person name="Baker B.J."/>
            <person name="Spang A."/>
            <person name="Ettema T.J.G."/>
        </authorList>
    </citation>
    <scope>NUCLEOTIDE SEQUENCE</scope>
    <source>
        <strain evidence="3">LCB_4</strain>
    </source>
</reference>
<dbReference type="Proteomes" id="UP000186851">
    <property type="component" value="Chromosome"/>
</dbReference>
<evidence type="ECO:0000313" key="3">
    <source>
        <dbReference type="EMBL" id="WEU40199.1"/>
    </source>
</evidence>
<dbReference type="InterPro" id="IPR022622">
    <property type="entry name" value="DUF3492"/>
</dbReference>
<reference evidence="3" key="2">
    <citation type="journal article" date="2022" name="Nat. Microbiol.">
        <title>A closed Candidatus Odinarchaeum chromosome exposes Asgard archaeal viruses.</title>
        <authorList>
            <person name="Tamarit D."/>
            <person name="Caceres E.F."/>
            <person name="Krupovic M."/>
            <person name="Nijland R."/>
            <person name="Eme L."/>
            <person name="Robinson N.P."/>
            <person name="Ettema T.J.G."/>
        </authorList>
    </citation>
    <scope>NUCLEOTIDE SEQUENCE</scope>
    <source>
        <strain evidence="3">LCB_4</strain>
    </source>
</reference>
<dbReference type="AlphaFoldDB" id="A0AAF0D1Z6"/>
<dbReference type="EMBL" id="CP091871">
    <property type="protein sequence ID" value="WEU40199.1"/>
    <property type="molecule type" value="Genomic_DNA"/>
</dbReference>
<dbReference type="Pfam" id="PF11997">
    <property type="entry name" value="DUF3492"/>
    <property type="match status" value="2"/>
</dbReference>
<dbReference type="InterPro" id="IPR001296">
    <property type="entry name" value="Glyco_trans_1"/>
</dbReference>
<sequence>MPKVCLITEGTYPLAIGGVSKWTHTLVSKMPDVEFEILSLTPDRTVKFNYKPPRNVKEIHLHPIWEDFSSQFNEKAVQPCVNDSARKIKQFFQAETASFSSNTYLNEGFIKPLERVFNIPIPEADIYHALNAGYAGLIAGLAKQIYNKPVIITEHGSYYKEWILRLSRVDFPDELRHPKILKPEDHTQIKLLKFIGKLVEFSFKSADVITPVTGAHIPLELKLGADPRKIKPIPNGVDCERFTSSGNGEQNDEPVVGTVARLNPIKDVKTLIKAARLVIDEKPNVRFEFIGPKEDLEYYNESLALVEDLRLENNFHFLPETHSPEKLYSRFQVFALSSISEAQPLALLEAMSSGVPIVATRVGGVPEPVDGCGLLVNPGEYESLAKGILFYLRNPEYKREIGFRARNRIMNRYSESLFINEYRRVYFDLAGKPKIY</sequence>
<name>A0AAF0D1Z6_ODILC</name>
<gene>
    <name evidence="3" type="primary">pelF</name>
    <name evidence="3" type="ORF">OdinLCB4_006950</name>
</gene>
<evidence type="ECO:0000313" key="4">
    <source>
        <dbReference type="Proteomes" id="UP000186851"/>
    </source>
</evidence>
<dbReference type="GO" id="GO:0016757">
    <property type="term" value="F:glycosyltransferase activity"/>
    <property type="evidence" value="ECO:0007669"/>
    <property type="project" value="InterPro"/>
</dbReference>
<organism evidence="3 4">
    <name type="scientific">Odinarchaeota yellowstonii (strain LCB_4)</name>
    <dbReference type="NCBI Taxonomy" id="1841599"/>
    <lineage>
        <taxon>Archaea</taxon>
        <taxon>Promethearchaeati</taxon>
        <taxon>Candidatus Odinarchaeota</taxon>
        <taxon>Candidatus Odinarchaeia</taxon>
        <taxon>Candidatus Odinarchaeales</taxon>
        <taxon>Candidatus Odinarchaeaceae</taxon>
        <taxon>Candidatus Odinarchaeum</taxon>
    </lineage>
</organism>
<feature type="domain" description="Glycosyl transferase family 1" evidence="1">
    <location>
        <begin position="247"/>
        <end position="407"/>
    </location>
</feature>
<evidence type="ECO:0000259" key="1">
    <source>
        <dbReference type="Pfam" id="PF00534"/>
    </source>
</evidence>
<dbReference type="NCBIfam" id="NF038011">
    <property type="entry name" value="PelF"/>
    <property type="match status" value="1"/>
</dbReference>
<proteinExistence type="predicted"/>
<dbReference type="KEGG" id="oyw:OdinLCB4_006950"/>
<evidence type="ECO:0000259" key="2">
    <source>
        <dbReference type="Pfam" id="PF11997"/>
    </source>
</evidence>
<protein>
    <submittedName>
        <fullName evidence="3">GT4 family glycosyltransferase PelF</fullName>
    </submittedName>
</protein>
<dbReference type="Pfam" id="PF00534">
    <property type="entry name" value="Glycos_transf_1"/>
    <property type="match status" value="1"/>
</dbReference>
<dbReference type="PANTHER" id="PTHR12526">
    <property type="entry name" value="GLYCOSYLTRANSFERASE"/>
    <property type="match status" value="1"/>
</dbReference>
<accession>A0AAF0D1Z6</accession>
<dbReference type="Gene3D" id="3.40.50.2000">
    <property type="entry name" value="Glycogen Phosphorylase B"/>
    <property type="match status" value="2"/>
</dbReference>
<feature type="domain" description="DUF3492" evidence="2">
    <location>
        <begin position="3"/>
        <end position="94"/>
    </location>
</feature>